<feature type="compositionally biased region" description="Polar residues" evidence="8">
    <location>
        <begin position="41"/>
        <end position="63"/>
    </location>
</feature>
<dbReference type="SMART" id="SM00176">
    <property type="entry name" value="RAN"/>
    <property type="match status" value="1"/>
</dbReference>
<dbReference type="SMART" id="SM00174">
    <property type="entry name" value="RHO"/>
    <property type="match status" value="1"/>
</dbReference>
<dbReference type="PROSITE" id="PS51420">
    <property type="entry name" value="RHO"/>
    <property type="match status" value="1"/>
</dbReference>
<proteinExistence type="predicted"/>
<evidence type="ECO:0000256" key="2">
    <source>
        <dbReference type="ARBA" id="ARBA00022475"/>
    </source>
</evidence>
<dbReference type="AlphaFoldDB" id="A0A2P6N785"/>
<dbReference type="NCBIfam" id="TIGR00231">
    <property type="entry name" value="small_GTP"/>
    <property type="match status" value="1"/>
</dbReference>
<feature type="compositionally biased region" description="Basic and acidic residues" evidence="8">
    <location>
        <begin position="158"/>
        <end position="169"/>
    </location>
</feature>
<dbReference type="InterPro" id="IPR005225">
    <property type="entry name" value="Small_GTP-bd"/>
</dbReference>
<keyword evidence="5" id="KW-0342">GTP-binding</keyword>
<dbReference type="InterPro" id="IPR026893">
    <property type="entry name" value="Tyr/Ser_Pase_IphP-type"/>
</dbReference>
<dbReference type="PRINTS" id="PR00449">
    <property type="entry name" value="RASTRNSFRMNG"/>
</dbReference>
<reference evidence="10 11" key="1">
    <citation type="journal article" date="2018" name="Genome Biol. Evol.">
        <title>Multiple Roots of Fruiting Body Formation in Amoebozoa.</title>
        <authorList>
            <person name="Hillmann F."/>
            <person name="Forbes G."/>
            <person name="Novohradska S."/>
            <person name="Ferling I."/>
            <person name="Riege K."/>
            <person name="Groth M."/>
            <person name="Westermann M."/>
            <person name="Marz M."/>
            <person name="Spaller T."/>
            <person name="Winckler T."/>
            <person name="Schaap P."/>
            <person name="Glockner G."/>
        </authorList>
    </citation>
    <scope>NUCLEOTIDE SEQUENCE [LARGE SCALE GENOMIC DNA]</scope>
    <source>
        <strain evidence="10 11">Jena</strain>
    </source>
</reference>
<dbReference type="GO" id="GO:0003924">
    <property type="term" value="F:GTPase activity"/>
    <property type="evidence" value="ECO:0007669"/>
    <property type="project" value="InterPro"/>
</dbReference>
<keyword evidence="2" id="KW-1003">Cell membrane</keyword>
<protein>
    <submittedName>
        <fullName evidence="10">Rho GTPase</fullName>
    </submittedName>
</protein>
<dbReference type="SUPFAM" id="SSF52799">
    <property type="entry name" value="(Phosphotyrosine protein) phosphatases II"/>
    <property type="match status" value="1"/>
</dbReference>
<dbReference type="InterPro" id="IPR027417">
    <property type="entry name" value="P-loop_NTPase"/>
</dbReference>
<dbReference type="Gene3D" id="3.40.50.300">
    <property type="entry name" value="P-loop containing nucleotide triphosphate hydrolases"/>
    <property type="match status" value="1"/>
</dbReference>
<feature type="compositionally biased region" description="Low complexity" evidence="8">
    <location>
        <begin position="93"/>
        <end position="113"/>
    </location>
</feature>
<dbReference type="InterPro" id="IPR016130">
    <property type="entry name" value="Tyr_Pase_AS"/>
</dbReference>
<evidence type="ECO:0000256" key="7">
    <source>
        <dbReference type="ARBA" id="ARBA00023289"/>
    </source>
</evidence>
<dbReference type="GO" id="GO:0005525">
    <property type="term" value="F:GTP binding"/>
    <property type="evidence" value="ECO:0007669"/>
    <property type="project" value="UniProtKB-KW"/>
</dbReference>
<keyword evidence="4" id="KW-0547">Nucleotide-binding</keyword>
<feature type="compositionally biased region" description="Polar residues" evidence="8">
    <location>
        <begin position="128"/>
        <end position="143"/>
    </location>
</feature>
<dbReference type="SUPFAM" id="SSF52540">
    <property type="entry name" value="P-loop containing nucleoside triphosphate hydrolases"/>
    <property type="match status" value="1"/>
</dbReference>
<organism evidence="10 11">
    <name type="scientific">Planoprotostelium fungivorum</name>
    <dbReference type="NCBI Taxonomy" id="1890364"/>
    <lineage>
        <taxon>Eukaryota</taxon>
        <taxon>Amoebozoa</taxon>
        <taxon>Evosea</taxon>
        <taxon>Variosea</taxon>
        <taxon>Cavosteliida</taxon>
        <taxon>Cavosteliaceae</taxon>
        <taxon>Planoprotostelium</taxon>
    </lineage>
</organism>
<dbReference type="STRING" id="1890364.A0A2P6N785"/>
<accession>A0A2P6N785</accession>
<dbReference type="PROSITE" id="PS51421">
    <property type="entry name" value="RAS"/>
    <property type="match status" value="1"/>
</dbReference>
<comment type="subcellular location">
    <subcellularLocation>
        <location evidence="1">Cell membrane</location>
        <topology evidence="1">Lipid-anchor</topology>
        <orientation evidence="1">Cytoplasmic side</orientation>
    </subcellularLocation>
</comment>
<dbReference type="GO" id="GO:0007264">
    <property type="term" value="P:small GTPase-mediated signal transduction"/>
    <property type="evidence" value="ECO:0007669"/>
    <property type="project" value="InterPro"/>
</dbReference>
<dbReference type="PROSITE" id="PS00383">
    <property type="entry name" value="TYR_PHOSPHATASE_1"/>
    <property type="match status" value="1"/>
</dbReference>
<keyword evidence="3" id="KW-0488">Methylation</keyword>
<keyword evidence="11" id="KW-1185">Reference proteome</keyword>
<feature type="domain" description="Tyrosine specific protein phosphatases" evidence="9">
    <location>
        <begin position="455"/>
        <end position="531"/>
    </location>
</feature>
<evidence type="ECO:0000313" key="10">
    <source>
        <dbReference type="EMBL" id="PRP79797.1"/>
    </source>
</evidence>
<dbReference type="InterPro" id="IPR001806">
    <property type="entry name" value="Small_GTPase"/>
</dbReference>
<dbReference type="InterPro" id="IPR029021">
    <property type="entry name" value="Prot-tyrosine_phosphatase-like"/>
</dbReference>
<dbReference type="PANTHER" id="PTHR24072">
    <property type="entry name" value="RHO FAMILY GTPASE"/>
    <property type="match status" value="1"/>
</dbReference>
<feature type="compositionally biased region" description="Polar residues" evidence="8">
    <location>
        <begin position="189"/>
        <end position="198"/>
    </location>
</feature>
<dbReference type="SMART" id="SM00173">
    <property type="entry name" value="RAS"/>
    <property type="match status" value="1"/>
</dbReference>
<evidence type="ECO:0000313" key="11">
    <source>
        <dbReference type="Proteomes" id="UP000241769"/>
    </source>
</evidence>
<dbReference type="GO" id="GO:0004721">
    <property type="term" value="F:phosphoprotein phosphatase activity"/>
    <property type="evidence" value="ECO:0007669"/>
    <property type="project" value="InterPro"/>
</dbReference>
<keyword evidence="6" id="KW-0449">Lipoprotein</keyword>
<dbReference type="InterPro" id="IPR000387">
    <property type="entry name" value="Tyr_Pase_dom"/>
</dbReference>
<comment type="caution">
    <text evidence="10">The sequence shown here is derived from an EMBL/GenBank/DDBJ whole genome shotgun (WGS) entry which is preliminary data.</text>
</comment>
<feature type="compositionally biased region" description="Basic and acidic residues" evidence="8">
    <location>
        <begin position="250"/>
        <end position="264"/>
    </location>
</feature>
<evidence type="ECO:0000259" key="9">
    <source>
        <dbReference type="PROSITE" id="PS50056"/>
    </source>
</evidence>
<keyword evidence="2" id="KW-0472">Membrane</keyword>
<gene>
    <name evidence="10" type="ORF">PROFUN_12551</name>
</gene>
<keyword evidence="7" id="KW-0636">Prenylation</keyword>
<feature type="region of interest" description="Disordered" evidence="8">
    <location>
        <begin position="1"/>
        <end position="27"/>
    </location>
</feature>
<dbReference type="Pfam" id="PF00071">
    <property type="entry name" value="Ras"/>
    <property type="match status" value="1"/>
</dbReference>
<dbReference type="GO" id="GO:0005886">
    <property type="term" value="C:plasma membrane"/>
    <property type="evidence" value="ECO:0007669"/>
    <property type="project" value="UniProtKB-SubCell"/>
</dbReference>
<evidence type="ECO:0000256" key="3">
    <source>
        <dbReference type="ARBA" id="ARBA00022481"/>
    </source>
</evidence>
<evidence type="ECO:0000256" key="4">
    <source>
        <dbReference type="ARBA" id="ARBA00022741"/>
    </source>
</evidence>
<dbReference type="PROSITE" id="PS51419">
    <property type="entry name" value="RAB"/>
    <property type="match status" value="1"/>
</dbReference>
<dbReference type="EMBL" id="MDYQ01000170">
    <property type="protein sequence ID" value="PRP79797.1"/>
    <property type="molecule type" value="Genomic_DNA"/>
</dbReference>
<dbReference type="PROSITE" id="PS50056">
    <property type="entry name" value="TYR_PHOSPHATASE_2"/>
    <property type="match status" value="1"/>
</dbReference>
<evidence type="ECO:0000256" key="5">
    <source>
        <dbReference type="ARBA" id="ARBA00023134"/>
    </source>
</evidence>
<evidence type="ECO:0000256" key="6">
    <source>
        <dbReference type="ARBA" id="ARBA00023288"/>
    </source>
</evidence>
<feature type="region of interest" description="Disordered" evidence="8">
    <location>
        <begin position="39"/>
        <end position="210"/>
    </location>
</feature>
<evidence type="ECO:0000256" key="8">
    <source>
        <dbReference type="SAM" id="MobiDB-lite"/>
    </source>
</evidence>
<dbReference type="InParanoid" id="A0A2P6N785"/>
<dbReference type="Gene3D" id="3.90.190.10">
    <property type="entry name" value="Protein tyrosine phosphatase superfamily"/>
    <property type="match status" value="1"/>
</dbReference>
<dbReference type="FunFam" id="3.40.50.300:FF:000088">
    <property type="entry name" value="Ras-related C3 botulinum toxin substrate 1"/>
    <property type="match status" value="1"/>
</dbReference>
<dbReference type="Proteomes" id="UP000241769">
    <property type="component" value="Unassembled WGS sequence"/>
</dbReference>
<evidence type="ECO:0000256" key="1">
    <source>
        <dbReference type="ARBA" id="ARBA00004342"/>
    </source>
</evidence>
<dbReference type="Pfam" id="PF13350">
    <property type="entry name" value="Y_phosphatase3"/>
    <property type="match status" value="1"/>
</dbReference>
<dbReference type="InterPro" id="IPR003578">
    <property type="entry name" value="Small_GTPase_Rho"/>
</dbReference>
<feature type="region of interest" description="Disordered" evidence="8">
    <location>
        <begin position="237"/>
        <end position="264"/>
    </location>
</feature>
<name>A0A2P6N785_9EUKA</name>
<dbReference type="OrthoDB" id="17139at2759"/>
<dbReference type="SMART" id="SM00175">
    <property type="entry name" value="RAB"/>
    <property type="match status" value="1"/>
</dbReference>
<sequence>MNQQENDQPKSEGWFSSLRSSARRKEKEQTIKFLNLVHSGHLSSSGRTARQEEPQVQSSSIPSINVHAASPSSTRHDSMEQAAIRVPTNTPFLSSPTHASSGSSNHSSPLSNSLQGSPSLKRSRAPSPENTLSHSSRDASTSPSRKEAMVFQTGSHQSKSDGRTSDRKTNNMRAEQNVGKAKLGAELATNGQQANTGSWPRRQFFDEDKQRVRKNSTVDAILSPSIIRIDKTVPFSLPNQDGSRSPLEFRPVDEPLPVDHKENPFKNISNFRDIGYNYNMDSQTKKMKEGVFYRSGMLDTATNDELQSLVDDFKVRTVIDLRAETEGTMGEVLLNTFPSSLLKTAMCPTTTRQALESHMNSLKEEGRTRRRRIRTRRDIKDVEDHHLEQATKPTHSTYFINFAGTNYRIHCVLNPLPFTLKCKVAQLMMQGKRQEAVQIVGKSILDPQGMSGLYRGFVDYCGEEIGTALKIMAGENYPLLVHCTQGKDRTGLVCAMALYCCGIEEEFIIRDYARSQRGLDLHRAEMVEEMRKTGLNPTFSDAPAFILRQTFDYIRRKYGSIDQYLNGIGLVKGYREAIARSVRDNCEIDTEGQLRTETPKQAHTNHEGLKTFTEDHNELPHDRRKNLRMQSIKCVVVGDGAVGKTCLLMSYTTNAFPADYIPTVFDNYSANVMVDGKPIHLSLWDTAGQEDYDRLRPLSYPQTDVFICAFSIISPSSFDNIVNRWHPELVHHCPNVPIILVGTKMDIRNDASTIERLREKNQSPVTYEQGMARAKEINAVRYVECSALTHKNLKNVFDEAIRSVVDPPPMKKKTKGGCTLL</sequence>